<organism evidence="1">
    <name type="scientific">marine sediment metagenome</name>
    <dbReference type="NCBI Taxonomy" id="412755"/>
    <lineage>
        <taxon>unclassified sequences</taxon>
        <taxon>metagenomes</taxon>
        <taxon>ecological metagenomes</taxon>
    </lineage>
</organism>
<sequence>MNYSFDQAKLESKPLHRAHCWEDGPLTEDGCSTSCMEWEEHLGPHVWVRDDEIKVSFK</sequence>
<evidence type="ECO:0000313" key="1">
    <source>
        <dbReference type="EMBL" id="KKK81565.1"/>
    </source>
</evidence>
<name>A0A0F8Z6D4_9ZZZZ</name>
<protein>
    <submittedName>
        <fullName evidence="1">Uncharacterized protein</fullName>
    </submittedName>
</protein>
<accession>A0A0F8Z6D4</accession>
<dbReference type="EMBL" id="LAZR01053065">
    <property type="protein sequence ID" value="KKK81565.1"/>
    <property type="molecule type" value="Genomic_DNA"/>
</dbReference>
<comment type="caution">
    <text evidence="1">The sequence shown here is derived from an EMBL/GenBank/DDBJ whole genome shotgun (WGS) entry which is preliminary data.</text>
</comment>
<gene>
    <name evidence="1" type="ORF">LCGC14_2812160</name>
</gene>
<proteinExistence type="predicted"/>
<dbReference type="AlphaFoldDB" id="A0A0F8Z6D4"/>
<reference evidence="1" key="1">
    <citation type="journal article" date="2015" name="Nature">
        <title>Complex archaea that bridge the gap between prokaryotes and eukaryotes.</title>
        <authorList>
            <person name="Spang A."/>
            <person name="Saw J.H."/>
            <person name="Jorgensen S.L."/>
            <person name="Zaremba-Niedzwiedzka K."/>
            <person name="Martijn J."/>
            <person name="Lind A.E."/>
            <person name="van Eijk R."/>
            <person name="Schleper C."/>
            <person name="Guy L."/>
            <person name="Ettema T.J."/>
        </authorList>
    </citation>
    <scope>NUCLEOTIDE SEQUENCE</scope>
</reference>